<accession>A0A0S4M0T2</accession>
<dbReference type="OrthoDB" id="9802133at2"/>
<keyword evidence="1" id="KW-0472">Membrane</keyword>
<reference evidence="3" key="1">
    <citation type="submission" date="2015-11" db="EMBL/GenBank/DDBJ databases">
        <authorList>
            <person name="Seth-Smith H.M.B."/>
        </authorList>
    </citation>
    <scope>NUCLEOTIDE SEQUENCE [LARGE SCALE GENOMIC DNA]</scope>
    <source>
        <strain evidence="3">2013Ark11</strain>
    </source>
</reference>
<evidence type="ECO:0000313" key="3">
    <source>
        <dbReference type="Proteomes" id="UP000198651"/>
    </source>
</evidence>
<dbReference type="STRING" id="1561003.Ark11_0497"/>
<dbReference type="EMBL" id="LN906597">
    <property type="protein sequence ID" value="CUT17342.1"/>
    <property type="molecule type" value="Genomic_DNA"/>
</dbReference>
<dbReference type="PANTHER" id="PTHR39555:SF1">
    <property type="entry name" value="TYPE IV PILUS INNER MEMBRANE COMPONENT PILO"/>
    <property type="match status" value="1"/>
</dbReference>
<dbReference type="AlphaFoldDB" id="A0A0S4M0T2"/>
<dbReference type="PANTHER" id="PTHR39555">
    <property type="entry name" value="FIMBRIAL ASSEMBLY PROTEIN PILO-LIKE PROTEIN-RELATED"/>
    <property type="match status" value="1"/>
</dbReference>
<dbReference type="Gene3D" id="3.30.70.60">
    <property type="match status" value="1"/>
</dbReference>
<keyword evidence="1" id="KW-0812">Transmembrane</keyword>
<sequence length="224" mass="25061">MDLSNLSADIMSMGNDPIKWPKYIRISCIALLFVLVLVLNYIFFASAALNKFSALKIEERNLKKEYVGKLTEVANLPVYQQYFEYLSDSFGQLIDKLPKESQINLLLKNINRIGVANNMVFYSFLPGKEEKKDLYIEEPVSVEMVGSYNDFGEFAYQVAMLDTVVVLDNLTISTPSSVGKGGARGERSIKPGDLLFSFVARIYKAVEVNDKNDSGSNPRGGKIN</sequence>
<protein>
    <submittedName>
        <fullName evidence="2">Putative type 4 fimbrial protein PilO</fullName>
    </submittedName>
</protein>
<gene>
    <name evidence="2" type="ORF">Ark11_0497</name>
</gene>
<dbReference type="GO" id="GO:0043683">
    <property type="term" value="P:type IV pilus assembly"/>
    <property type="evidence" value="ECO:0007669"/>
    <property type="project" value="InterPro"/>
</dbReference>
<keyword evidence="3" id="KW-1185">Reference proteome</keyword>
<dbReference type="Proteomes" id="UP000198651">
    <property type="component" value="Chromosome I"/>
</dbReference>
<dbReference type="Pfam" id="PF04350">
    <property type="entry name" value="PilO"/>
    <property type="match status" value="1"/>
</dbReference>
<evidence type="ECO:0000313" key="2">
    <source>
        <dbReference type="EMBL" id="CUT17342.1"/>
    </source>
</evidence>
<evidence type="ECO:0000256" key="1">
    <source>
        <dbReference type="SAM" id="Phobius"/>
    </source>
</evidence>
<dbReference type="RefSeq" id="WP_092342186.1">
    <property type="nucleotide sequence ID" value="NZ_FLSL01000099.1"/>
</dbReference>
<name>A0A0S4M0T2_9BURK</name>
<proteinExistence type="predicted"/>
<dbReference type="InterPro" id="IPR014717">
    <property type="entry name" value="Transl_elong_EF1B/ribsomal_bS6"/>
</dbReference>
<feature type="transmembrane region" description="Helical" evidence="1">
    <location>
        <begin position="23"/>
        <end position="44"/>
    </location>
</feature>
<dbReference type="InterPro" id="IPR007445">
    <property type="entry name" value="PilO"/>
</dbReference>
<keyword evidence="1" id="KW-1133">Transmembrane helix</keyword>
<organism evidence="2 3">
    <name type="scientific">Candidatus Ichthyocystis hellenicum</name>
    <dbReference type="NCBI Taxonomy" id="1561003"/>
    <lineage>
        <taxon>Bacteria</taxon>
        <taxon>Pseudomonadati</taxon>
        <taxon>Pseudomonadota</taxon>
        <taxon>Betaproteobacteria</taxon>
        <taxon>Burkholderiales</taxon>
        <taxon>Candidatus Ichthyocystis</taxon>
    </lineage>
</organism>
<dbReference type="GO" id="GO:0043107">
    <property type="term" value="P:type IV pilus-dependent motility"/>
    <property type="evidence" value="ECO:0007669"/>
    <property type="project" value="InterPro"/>
</dbReference>